<dbReference type="Proteomes" id="UP000250369">
    <property type="component" value="Unassembled WGS sequence"/>
</dbReference>
<protein>
    <submittedName>
        <fullName evidence="1">Uncharacterized protein</fullName>
    </submittedName>
</protein>
<dbReference type="AlphaFoldDB" id="A0A329MR88"/>
<comment type="caution">
    <text evidence="1">The sequence shown here is derived from an EMBL/GenBank/DDBJ whole genome shotgun (WGS) entry which is preliminary data.</text>
</comment>
<gene>
    <name evidence="1" type="ORF">DQG23_04910</name>
</gene>
<name>A0A329MR88_9BACL</name>
<organism evidence="1 2">
    <name type="scientific">Paenibacillus contaminans</name>
    <dbReference type="NCBI Taxonomy" id="450362"/>
    <lineage>
        <taxon>Bacteria</taxon>
        <taxon>Bacillati</taxon>
        <taxon>Bacillota</taxon>
        <taxon>Bacilli</taxon>
        <taxon>Bacillales</taxon>
        <taxon>Paenibacillaceae</taxon>
        <taxon>Paenibacillus</taxon>
    </lineage>
</organism>
<keyword evidence="2" id="KW-1185">Reference proteome</keyword>
<evidence type="ECO:0000313" key="1">
    <source>
        <dbReference type="EMBL" id="RAV22294.1"/>
    </source>
</evidence>
<evidence type="ECO:0000313" key="2">
    <source>
        <dbReference type="Proteomes" id="UP000250369"/>
    </source>
</evidence>
<reference evidence="1 2" key="1">
    <citation type="journal article" date="2009" name="Int. J. Syst. Evol. Microbiol.">
        <title>Paenibacillus contaminans sp. nov., isolated from a contaminated laboratory plate.</title>
        <authorList>
            <person name="Chou J.H."/>
            <person name="Lee J.H."/>
            <person name="Lin M.C."/>
            <person name="Chang P.S."/>
            <person name="Arun A.B."/>
            <person name="Young C.C."/>
            <person name="Chen W.M."/>
        </authorList>
    </citation>
    <scope>NUCLEOTIDE SEQUENCE [LARGE SCALE GENOMIC DNA]</scope>
    <source>
        <strain evidence="1 2">CKOBP-6</strain>
    </source>
</reference>
<proteinExistence type="predicted"/>
<dbReference type="EMBL" id="QMFB01000002">
    <property type="protein sequence ID" value="RAV22294.1"/>
    <property type="molecule type" value="Genomic_DNA"/>
</dbReference>
<sequence length="60" mass="6811">MKHIKSYILKKGSSGSGRSFFAAHMAKRTAKHHSLEPHAVRKLAFELRSAKRYREGEASQ</sequence>
<accession>A0A329MR88</accession>